<accession>M0LY95</accession>
<gene>
    <name evidence="2" type="ORF">C447_09712</name>
</gene>
<evidence type="ECO:0000313" key="3">
    <source>
        <dbReference type="Proteomes" id="UP000011566"/>
    </source>
</evidence>
<organism evidence="2 3">
    <name type="scientific">Halococcus hamelinensis 100A6</name>
    <dbReference type="NCBI Taxonomy" id="1132509"/>
    <lineage>
        <taxon>Archaea</taxon>
        <taxon>Methanobacteriati</taxon>
        <taxon>Methanobacteriota</taxon>
        <taxon>Stenosarchaea group</taxon>
        <taxon>Halobacteria</taxon>
        <taxon>Halobacteriales</taxon>
        <taxon>Halococcaceae</taxon>
        <taxon>Halococcus</taxon>
    </lineage>
</organism>
<dbReference type="Proteomes" id="UP000011566">
    <property type="component" value="Unassembled WGS sequence"/>
</dbReference>
<keyword evidence="2" id="KW-0808">Transferase</keyword>
<keyword evidence="3" id="KW-1185">Reference proteome</keyword>
<proteinExistence type="predicted"/>
<name>M0LY95_9EURY</name>
<keyword evidence="2" id="KW-0489">Methyltransferase</keyword>
<comment type="caution">
    <text evidence="2">The sequence shown here is derived from an EMBL/GenBank/DDBJ whole genome shotgun (WGS) entry which is preliminary data.</text>
</comment>
<reference evidence="2 3" key="1">
    <citation type="journal article" date="2014" name="PLoS Genet.">
        <title>Phylogenetically driven sequencing of extremely halophilic archaea reveals strategies for static and dynamic osmo-response.</title>
        <authorList>
            <person name="Becker E.A."/>
            <person name="Seitzer P.M."/>
            <person name="Tritt A."/>
            <person name="Larsen D."/>
            <person name="Krusor M."/>
            <person name="Yao A.I."/>
            <person name="Wu D."/>
            <person name="Madern D."/>
            <person name="Eisen J.A."/>
            <person name="Darling A.E."/>
            <person name="Facciotti M.T."/>
        </authorList>
    </citation>
    <scope>NUCLEOTIDE SEQUENCE [LARGE SCALE GENOMIC DNA]</scope>
    <source>
        <strain evidence="2 3">100A6</strain>
    </source>
</reference>
<evidence type="ECO:0000259" key="1">
    <source>
        <dbReference type="Pfam" id="PF13649"/>
    </source>
</evidence>
<protein>
    <submittedName>
        <fullName evidence="2">Methyltransferase type 11</fullName>
    </submittedName>
</protein>
<dbReference type="eggNOG" id="arCOG01794">
    <property type="taxonomic scope" value="Archaea"/>
</dbReference>
<dbReference type="GO" id="GO:0032259">
    <property type="term" value="P:methylation"/>
    <property type="evidence" value="ECO:0007669"/>
    <property type="project" value="UniProtKB-KW"/>
</dbReference>
<dbReference type="Gene3D" id="3.40.50.150">
    <property type="entry name" value="Vaccinia Virus protein VP39"/>
    <property type="match status" value="1"/>
</dbReference>
<sequence length="234" mass="26343">MKGQEWYQTAEVAEAYEDKRFSDGGQLIDEREKEAVLSAVGPVEGKHILEIACGTGRFTTMLARRGADIVGLDISPAMLQEGRKKAHAADVADHLEFMRGDAARLPFPDDHFETVVAMRFFHLADTPASFLAEMRRVARDQVVFDTFRRFSTRSIYNWLLPMGSRLYSRVEVERLLNGAGLRLAHEEHDFVFPYGLYRQLPDGVATALRDFDTSIMGSPAGDHVASVSYWDARI</sequence>
<dbReference type="AlphaFoldDB" id="M0LY95"/>
<dbReference type="EMBL" id="AOMB01000030">
    <property type="protein sequence ID" value="EMA38421.1"/>
    <property type="molecule type" value="Genomic_DNA"/>
</dbReference>
<dbReference type="Pfam" id="PF13649">
    <property type="entry name" value="Methyltransf_25"/>
    <property type="match status" value="1"/>
</dbReference>
<dbReference type="InterPro" id="IPR041698">
    <property type="entry name" value="Methyltransf_25"/>
</dbReference>
<dbReference type="OrthoDB" id="190449at2157"/>
<dbReference type="RefSeq" id="WP_007693314.1">
    <property type="nucleotide sequence ID" value="NZ_AJRK01000391.1"/>
</dbReference>
<dbReference type="PANTHER" id="PTHR43591">
    <property type="entry name" value="METHYLTRANSFERASE"/>
    <property type="match status" value="1"/>
</dbReference>
<dbReference type="InterPro" id="IPR029063">
    <property type="entry name" value="SAM-dependent_MTases_sf"/>
</dbReference>
<feature type="domain" description="Methyltransferase" evidence="1">
    <location>
        <begin position="48"/>
        <end position="139"/>
    </location>
</feature>
<evidence type="ECO:0000313" key="2">
    <source>
        <dbReference type="EMBL" id="EMA38421.1"/>
    </source>
</evidence>
<dbReference type="GO" id="GO:0008168">
    <property type="term" value="F:methyltransferase activity"/>
    <property type="evidence" value="ECO:0007669"/>
    <property type="project" value="UniProtKB-KW"/>
</dbReference>
<dbReference type="PATRIC" id="fig|1132509.6.peg.2192"/>
<dbReference type="CDD" id="cd02440">
    <property type="entry name" value="AdoMet_MTases"/>
    <property type="match status" value="1"/>
</dbReference>
<dbReference type="SUPFAM" id="SSF53335">
    <property type="entry name" value="S-adenosyl-L-methionine-dependent methyltransferases"/>
    <property type="match status" value="1"/>
</dbReference>